<dbReference type="InterPro" id="IPR014948">
    <property type="entry name" value="BrxA"/>
</dbReference>
<dbReference type="Pfam" id="PF08849">
    <property type="entry name" value="BrxA"/>
    <property type="match status" value="1"/>
</dbReference>
<comment type="caution">
    <text evidence="1">The sequence shown here is derived from an EMBL/GenBank/DDBJ whole genome shotgun (WGS) entry which is preliminary data.</text>
</comment>
<gene>
    <name evidence="1" type="ORF">BAMA_19330</name>
</gene>
<organism evidence="1 2">
    <name type="scientific">Bacillus manliponensis</name>
    <dbReference type="NCBI Taxonomy" id="574376"/>
    <lineage>
        <taxon>Bacteria</taxon>
        <taxon>Bacillati</taxon>
        <taxon>Bacillota</taxon>
        <taxon>Bacilli</taxon>
        <taxon>Bacillales</taxon>
        <taxon>Bacillaceae</taxon>
        <taxon>Bacillus</taxon>
        <taxon>Bacillus cereus group</taxon>
    </lineage>
</organism>
<dbReference type="Proteomes" id="UP000027822">
    <property type="component" value="Unassembled WGS sequence"/>
</dbReference>
<dbReference type="AlphaFoldDB" id="A0A073K096"/>
<protein>
    <recommendedName>
        <fullName evidence="3">Inner membrane protein</fullName>
    </recommendedName>
</protein>
<evidence type="ECO:0000313" key="1">
    <source>
        <dbReference type="EMBL" id="KEK19921.1"/>
    </source>
</evidence>
<evidence type="ECO:0008006" key="3">
    <source>
        <dbReference type="Google" id="ProtNLM"/>
    </source>
</evidence>
<dbReference type="EMBL" id="JOTN01000005">
    <property type="protein sequence ID" value="KEK19921.1"/>
    <property type="molecule type" value="Genomic_DNA"/>
</dbReference>
<dbReference type="RefSeq" id="WP_034638384.1">
    <property type="nucleotide sequence ID" value="NZ_CBCSJC010000007.1"/>
</dbReference>
<dbReference type="STRING" id="574376.BAMA_19330"/>
<accession>A0A073K096</accession>
<dbReference type="Gene3D" id="1.10.3540.10">
    <property type="entry name" value="uncharacterized protein from magnetospirillum magneticum domain"/>
    <property type="match status" value="1"/>
</dbReference>
<sequence>MMKNLRYSTTIKARPLLYLEMKKAATLVVEGNILEQVKKLILEENIYQVKTESRKKEFASIVSSRLQVLDGFLMKQLVYGDVETSKLIVLYTIIKTDRLFYEFMDEVIKDKYMLRDFLLADKDFNIFFLRKREQSDVVAGWKDYTFYKLQQVFIRILFEVGILKNQKGERDINVPFLSNDVKQHLKEIGDGAFVTLLVGETV</sequence>
<keyword evidence="2" id="KW-1185">Reference proteome</keyword>
<dbReference type="InterPro" id="IPR023137">
    <property type="entry name" value="BrxA_sf"/>
</dbReference>
<dbReference type="eggNOG" id="ENOG502ZAM1">
    <property type="taxonomic scope" value="Bacteria"/>
</dbReference>
<reference evidence="1 2" key="1">
    <citation type="submission" date="2014-06" db="EMBL/GenBank/DDBJ databases">
        <title>Draft genome sequence of Bacillus manliponensis JCM 15802 (MCCC 1A00708).</title>
        <authorList>
            <person name="Lai Q."/>
            <person name="Liu Y."/>
            <person name="Shao Z."/>
        </authorList>
    </citation>
    <scope>NUCLEOTIDE SEQUENCE [LARGE SCALE GENOMIC DNA]</scope>
    <source>
        <strain evidence="1 2">JCM 15802</strain>
    </source>
</reference>
<dbReference type="OrthoDB" id="3078533at2"/>
<name>A0A073K096_9BACI</name>
<evidence type="ECO:0000313" key="2">
    <source>
        <dbReference type="Proteomes" id="UP000027822"/>
    </source>
</evidence>
<proteinExistence type="predicted"/>